<accession>A0A448YXP3</accession>
<dbReference type="EMBL" id="CAACVS010000033">
    <property type="protein sequence ID" value="VEU34582.1"/>
    <property type="molecule type" value="Genomic_DNA"/>
</dbReference>
<feature type="transmembrane region" description="Helical" evidence="1">
    <location>
        <begin position="12"/>
        <end position="33"/>
    </location>
</feature>
<evidence type="ECO:0000256" key="1">
    <source>
        <dbReference type="SAM" id="Phobius"/>
    </source>
</evidence>
<gene>
    <name evidence="2" type="ORF">PSNMU_V1.4_AUG-EV-PASAV3_0012930</name>
</gene>
<feature type="transmembrane region" description="Helical" evidence="1">
    <location>
        <begin position="90"/>
        <end position="111"/>
    </location>
</feature>
<dbReference type="AlphaFoldDB" id="A0A448YXP3"/>
<dbReference type="Proteomes" id="UP000291116">
    <property type="component" value="Unassembled WGS sequence"/>
</dbReference>
<keyword evidence="1" id="KW-1133">Transmembrane helix</keyword>
<reference evidence="2 3" key="1">
    <citation type="submission" date="2019-01" db="EMBL/GenBank/DDBJ databases">
        <authorList>
            <person name="Ferrante I. M."/>
        </authorList>
    </citation>
    <scope>NUCLEOTIDE SEQUENCE [LARGE SCALE GENOMIC DNA]</scope>
    <source>
        <strain evidence="2 3">B856</strain>
    </source>
</reference>
<evidence type="ECO:0008006" key="4">
    <source>
        <dbReference type="Google" id="ProtNLM"/>
    </source>
</evidence>
<proteinExistence type="predicted"/>
<evidence type="ECO:0000313" key="2">
    <source>
        <dbReference type="EMBL" id="VEU34582.1"/>
    </source>
</evidence>
<keyword evidence="1" id="KW-0812">Transmembrane</keyword>
<sequence>MHFVKLSAIDTRILVLVNSILPYRTLLCSLMLLKMLSSALVDEAAIAFPFGNGVRADGKCAFPDLCPQGYAAQDVGSWYETIGRSGRIRYLEIVALDFAVLIPMYSLFLFLEISMLARTIPTLVPHWLSLLPFVAVAFDMIETSTHCYGVARLAKVDLLGGLPWPLVPSSGWLELASLATRTKFKFLLLSMVLAILGTTASSFAYLSGSTPQSQTIRDRKQDKQN</sequence>
<evidence type="ECO:0000313" key="3">
    <source>
        <dbReference type="Proteomes" id="UP000291116"/>
    </source>
</evidence>
<feature type="transmembrane region" description="Helical" evidence="1">
    <location>
        <begin position="186"/>
        <end position="206"/>
    </location>
</feature>
<keyword evidence="3" id="KW-1185">Reference proteome</keyword>
<protein>
    <recommendedName>
        <fullName evidence="4">EXPERA domain-containing protein</fullName>
    </recommendedName>
</protein>
<name>A0A448YXP3_9STRA</name>
<organism evidence="2 3">
    <name type="scientific">Pseudo-nitzschia multistriata</name>
    <dbReference type="NCBI Taxonomy" id="183589"/>
    <lineage>
        <taxon>Eukaryota</taxon>
        <taxon>Sar</taxon>
        <taxon>Stramenopiles</taxon>
        <taxon>Ochrophyta</taxon>
        <taxon>Bacillariophyta</taxon>
        <taxon>Bacillariophyceae</taxon>
        <taxon>Bacillariophycidae</taxon>
        <taxon>Bacillariales</taxon>
        <taxon>Bacillariaceae</taxon>
        <taxon>Pseudo-nitzschia</taxon>
    </lineage>
</organism>
<keyword evidence="1" id="KW-0472">Membrane</keyword>